<dbReference type="Proteomes" id="UP001328107">
    <property type="component" value="Unassembled WGS sequence"/>
</dbReference>
<evidence type="ECO:0000313" key="3">
    <source>
        <dbReference type="Proteomes" id="UP001328107"/>
    </source>
</evidence>
<organism evidence="2 3">
    <name type="scientific">Pristionchus mayeri</name>
    <dbReference type="NCBI Taxonomy" id="1317129"/>
    <lineage>
        <taxon>Eukaryota</taxon>
        <taxon>Metazoa</taxon>
        <taxon>Ecdysozoa</taxon>
        <taxon>Nematoda</taxon>
        <taxon>Chromadorea</taxon>
        <taxon>Rhabditida</taxon>
        <taxon>Rhabditina</taxon>
        <taxon>Diplogasteromorpha</taxon>
        <taxon>Diplogasteroidea</taxon>
        <taxon>Neodiplogasteridae</taxon>
        <taxon>Pristionchus</taxon>
    </lineage>
</organism>
<gene>
    <name evidence="2" type="ORF">PMAYCL1PPCAC_04237</name>
</gene>
<evidence type="ECO:0000256" key="1">
    <source>
        <dbReference type="SAM" id="MobiDB-lite"/>
    </source>
</evidence>
<protein>
    <submittedName>
        <fullName evidence="2">Uncharacterized protein</fullName>
    </submittedName>
</protein>
<evidence type="ECO:0000313" key="2">
    <source>
        <dbReference type="EMBL" id="GMR34042.1"/>
    </source>
</evidence>
<feature type="region of interest" description="Disordered" evidence="1">
    <location>
        <begin position="1"/>
        <end position="95"/>
    </location>
</feature>
<feature type="compositionally biased region" description="Basic and acidic residues" evidence="1">
    <location>
        <begin position="1"/>
        <end position="15"/>
    </location>
</feature>
<feature type="region of interest" description="Disordered" evidence="1">
    <location>
        <begin position="112"/>
        <end position="157"/>
    </location>
</feature>
<name>A0AAN4Z3T8_9BILA</name>
<reference evidence="3" key="1">
    <citation type="submission" date="2022-10" db="EMBL/GenBank/DDBJ databases">
        <title>Genome assembly of Pristionchus species.</title>
        <authorList>
            <person name="Yoshida K."/>
            <person name="Sommer R.J."/>
        </authorList>
    </citation>
    <scope>NUCLEOTIDE SEQUENCE [LARGE SCALE GENOMIC DNA]</scope>
    <source>
        <strain evidence="3">RS5460</strain>
    </source>
</reference>
<accession>A0AAN4Z3T8</accession>
<sequence length="157" mass="17784">PARHPEIQRQRDRRNNQPLRRHNTEHEDTTQVFYRGNDGNDPSSDEESGPINLSAPPPVMDDEDTSIDTLISNTSHDADTNPIAHNGLDERIVNEDEDDYIPSNIDLSRRLSVESHSSVRLPRLQQRGPGFERRLYEGSLDLGDGRADAPGPSRQRR</sequence>
<dbReference type="EMBL" id="BTRK01000001">
    <property type="protein sequence ID" value="GMR34042.1"/>
    <property type="molecule type" value="Genomic_DNA"/>
</dbReference>
<dbReference type="AlphaFoldDB" id="A0AAN4Z3T8"/>
<proteinExistence type="predicted"/>
<comment type="caution">
    <text evidence="2">The sequence shown here is derived from an EMBL/GenBank/DDBJ whole genome shotgun (WGS) entry which is preliminary data.</text>
</comment>
<keyword evidence="3" id="KW-1185">Reference proteome</keyword>
<feature type="non-terminal residue" evidence="2">
    <location>
        <position position="1"/>
    </location>
</feature>